<name>A0A553HYG6_9PEZI</name>
<keyword evidence="1" id="KW-1133">Transmembrane helix</keyword>
<reference evidence="3" key="1">
    <citation type="submission" date="2019-06" db="EMBL/GenBank/DDBJ databases">
        <title>Draft genome sequence of the griseofulvin-producing fungus Xylaria cubensis strain G536.</title>
        <authorList>
            <person name="Mead M.E."/>
            <person name="Raja H.A."/>
            <person name="Steenwyk J.L."/>
            <person name="Knowles S.L."/>
            <person name="Oberlies N.H."/>
            <person name="Rokas A."/>
        </authorList>
    </citation>
    <scope>NUCLEOTIDE SEQUENCE [LARGE SCALE GENOMIC DNA]</scope>
    <source>
        <strain evidence="3">G536</strain>
    </source>
</reference>
<dbReference type="OrthoDB" id="4765198at2759"/>
<feature type="transmembrane region" description="Helical" evidence="1">
    <location>
        <begin position="18"/>
        <end position="39"/>
    </location>
</feature>
<evidence type="ECO:0000313" key="3">
    <source>
        <dbReference type="Proteomes" id="UP000319160"/>
    </source>
</evidence>
<evidence type="ECO:0000256" key="1">
    <source>
        <dbReference type="SAM" id="Phobius"/>
    </source>
</evidence>
<keyword evidence="3" id="KW-1185">Reference proteome</keyword>
<accession>A0A553HYG6</accession>
<dbReference type="EMBL" id="VFLP01000032">
    <property type="protein sequence ID" value="TRX92996.1"/>
    <property type="molecule type" value="Genomic_DNA"/>
</dbReference>
<keyword evidence="1" id="KW-0812">Transmembrane</keyword>
<comment type="caution">
    <text evidence="2">The sequence shown here is derived from an EMBL/GenBank/DDBJ whole genome shotgun (WGS) entry which is preliminary data.</text>
</comment>
<dbReference type="Proteomes" id="UP000319160">
    <property type="component" value="Unassembled WGS sequence"/>
</dbReference>
<sequence length="127" mass="14319">MDDAEAAVQVHYDSDWTALYVILGAIPIIFIVVAIISTWRDRARAKRVARSLENLNLGAECYTIRSHMEEDGSVYPFGPPPDINVAEFFEKNHTRSGEYFNSKFNVKRDAGRHRVYMKSAADALVPG</sequence>
<evidence type="ECO:0000313" key="2">
    <source>
        <dbReference type="EMBL" id="TRX92996.1"/>
    </source>
</evidence>
<protein>
    <submittedName>
        <fullName evidence="2">Uncharacterized protein</fullName>
    </submittedName>
</protein>
<keyword evidence="1" id="KW-0472">Membrane</keyword>
<gene>
    <name evidence="2" type="ORF">FHL15_006134</name>
</gene>
<proteinExistence type="predicted"/>
<dbReference type="AlphaFoldDB" id="A0A553HYG6"/>
<organism evidence="2 3">
    <name type="scientific">Xylaria flabelliformis</name>
    <dbReference type="NCBI Taxonomy" id="2512241"/>
    <lineage>
        <taxon>Eukaryota</taxon>
        <taxon>Fungi</taxon>
        <taxon>Dikarya</taxon>
        <taxon>Ascomycota</taxon>
        <taxon>Pezizomycotina</taxon>
        <taxon>Sordariomycetes</taxon>
        <taxon>Xylariomycetidae</taxon>
        <taxon>Xylariales</taxon>
        <taxon>Xylariaceae</taxon>
        <taxon>Xylaria</taxon>
    </lineage>
</organism>